<dbReference type="RefSeq" id="WP_094094102.1">
    <property type="nucleotide sequence ID" value="NZ_BMHF01000006.1"/>
</dbReference>
<evidence type="ECO:0000259" key="4">
    <source>
        <dbReference type="Pfam" id="PF00892"/>
    </source>
</evidence>
<dbReference type="SUPFAM" id="SSF103481">
    <property type="entry name" value="Multidrug resistance efflux transporter EmrE"/>
    <property type="match status" value="2"/>
</dbReference>
<evidence type="ECO:0000256" key="3">
    <source>
        <dbReference type="SAM" id="Phobius"/>
    </source>
</evidence>
<feature type="transmembrane region" description="Helical" evidence="3">
    <location>
        <begin position="7"/>
        <end position="28"/>
    </location>
</feature>
<evidence type="ECO:0000313" key="6">
    <source>
        <dbReference type="Proteomes" id="UP000609323"/>
    </source>
</evidence>
<accession>A0ABQ1G1P0</accession>
<feature type="transmembrane region" description="Helical" evidence="3">
    <location>
        <begin position="161"/>
        <end position="181"/>
    </location>
</feature>
<dbReference type="InterPro" id="IPR000620">
    <property type="entry name" value="EamA_dom"/>
</dbReference>
<comment type="similarity">
    <text evidence="2">Belongs to the EamA transporter family.</text>
</comment>
<name>A0ABQ1G1P0_9BACL</name>
<dbReference type="Proteomes" id="UP000609323">
    <property type="component" value="Unassembled WGS sequence"/>
</dbReference>
<feature type="transmembrane region" description="Helical" evidence="3">
    <location>
        <begin position="130"/>
        <end position="149"/>
    </location>
</feature>
<gene>
    <name evidence="5" type="ORF">GCM10010917_20100</name>
</gene>
<proteinExistence type="inferred from homology"/>
<keyword evidence="3" id="KW-0812">Transmembrane</keyword>
<dbReference type="InterPro" id="IPR037185">
    <property type="entry name" value="EmrE-like"/>
</dbReference>
<dbReference type="EMBL" id="BMHF01000006">
    <property type="protein sequence ID" value="GGA34848.1"/>
    <property type="molecule type" value="Genomic_DNA"/>
</dbReference>
<comment type="caution">
    <text evidence="5">The sequence shown here is derived from an EMBL/GenBank/DDBJ whole genome shotgun (WGS) entry which is preliminary data.</text>
</comment>
<feature type="domain" description="EamA" evidence="4">
    <location>
        <begin position="190"/>
        <end position="322"/>
    </location>
</feature>
<evidence type="ECO:0000256" key="1">
    <source>
        <dbReference type="ARBA" id="ARBA00004127"/>
    </source>
</evidence>
<dbReference type="Pfam" id="PF00892">
    <property type="entry name" value="EamA"/>
    <property type="match status" value="1"/>
</dbReference>
<feature type="transmembrane region" description="Helical" evidence="3">
    <location>
        <begin position="220"/>
        <end position="239"/>
    </location>
</feature>
<keyword evidence="3" id="KW-1133">Transmembrane helix</keyword>
<organism evidence="5 6">
    <name type="scientific">Paenibacillus physcomitrellae</name>
    <dbReference type="NCBI Taxonomy" id="1619311"/>
    <lineage>
        <taxon>Bacteria</taxon>
        <taxon>Bacillati</taxon>
        <taxon>Bacillota</taxon>
        <taxon>Bacilli</taxon>
        <taxon>Bacillales</taxon>
        <taxon>Paenibacillaceae</taxon>
        <taxon>Paenibacillus</taxon>
    </lineage>
</organism>
<feature type="transmembrane region" description="Helical" evidence="3">
    <location>
        <begin position="34"/>
        <end position="52"/>
    </location>
</feature>
<feature type="transmembrane region" description="Helical" evidence="3">
    <location>
        <begin position="187"/>
        <end position="208"/>
    </location>
</feature>
<protein>
    <submittedName>
        <fullName evidence="5">Multidrug transporter</fullName>
    </submittedName>
</protein>
<sequence>MKYYIAVLAGAMSYGILSTIVVLAYGQGYDLGEVVGSQLLTGFILSWLLAFFTKFRQGRKACEAGRRNGQGEEQAQQRQRQGKNAGQAEVLAAAAGGFQQLTWKQRLLLMAAGTPTVITGLVYYHSLRYIPASLAILLLFQFTWISVLIQAVLKRQRPNKVTLLTLLVLFGGTLLAAGFLEQGLSEFNIWGIAFGLMSAVSYSLFVLFSGRAVPAAHPAYRSAWMVTGGFVLLCILFPPTFLFNGLIWSELLVFGLLLGFFGAFLPPVLFAVGVPHTGGDMAGILGAAELPVAVLMSSIVLGEHVSVLQWVGVVIVLIGVVLPELYKYRLTRSRISYS</sequence>
<keyword evidence="6" id="KW-1185">Reference proteome</keyword>
<evidence type="ECO:0000256" key="2">
    <source>
        <dbReference type="ARBA" id="ARBA00007362"/>
    </source>
</evidence>
<evidence type="ECO:0000313" key="5">
    <source>
        <dbReference type="EMBL" id="GGA34848.1"/>
    </source>
</evidence>
<feature type="transmembrane region" description="Helical" evidence="3">
    <location>
        <begin position="107"/>
        <end position="124"/>
    </location>
</feature>
<reference evidence="6" key="1">
    <citation type="journal article" date="2019" name="Int. J. Syst. Evol. Microbiol.">
        <title>The Global Catalogue of Microorganisms (GCM) 10K type strain sequencing project: providing services to taxonomists for standard genome sequencing and annotation.</title>
        <authorList>
            <consortium name="The Broad Institute Genomics Platform"/>
            <consortium name="The Broad Institute Genome Sequencing Center for Infectious Disease"/>
            <person name="Wu L."/>
            <person name="Ma J."/>
        </authorList>
    </citation>
    <scope>NUCLEOTIDE SEQUENCE [LARGE SCALE GENOMIC DNA]</scope>
    <source>
        <strain evidence="6">CGMCC 1.15044</strain>
    </source>
</reference>
<feature type="transmembrane region" description="Helical" evidence="3">
    <location>
        <begin position="251"/>
        <end position="274"/>
    </location>
</feature>
<keyword evidence="3" id="KW-0472">Membrane</keyword>
<feature type="transmembrane region" description="Helical" evidence="3">
    <location>
        <begin position="281"/>
        <end position="301"/>
    </location>
</feature>
<comment type="subcellular location">
    <subcellularLocation>
        <location evidence="1">Endomembrane system</location>
        <topology evidence="1">Multi-pass membrane protein</topology>
    </subcellularLocation>
</comment>
<feature type="transmembrane region" description="Helical" evidence="3">
    <location>
        <begin position="307"/>
        <end position="326"/>
    </location>
</feature>